<dbReference type="InterPro" id="IPR011990">
    <property type="entry name" value="TPR-like_helical_dom_sf"/>
</dbReference>
<dbReference type="InterPro" id="IPR050498">
    <property type="entry name" value="Ycf3"/>
</dbReference>
<dbReference type="InterPro" id="IPR019734">
    <property type="entry name" value="TPR_rpt"/>
</dbReference>
<dbReference type="Pfam" id="PF13428">
    <property type="entry name" value="TPR_14"/>
    <property type="match status" value="1"/>
</dbReference>
<protein>
    <submittedName>
        <fullName evidence="3">Uncharacterized protein</fullName>
    </submittedName>
</protein>
<dbReference type="Pfam" id="PF07719">
    <property type="entry name" value="TPR_2"/>
    <property type="match status" value="1"/>
</dbReference>
<dbReference type="SUPFAM" id="SSF48452">
    <property type="entry name" value="TPR-like"/>
    <property type="match status" value="1"/>
</dbReference>
<evidence type="ECO:0000256" key="2">
    <source>
        <dbReference type="ARBA" id="ARBA00022803"/>
    </source>
</evidence>
<dbReference type="PANTHER" id="PTHR44858:SF1">
    <property type="entry name" value="UDP-N-ACETYLGLUCOSAMINE--PEPTIDE N-ACETYLGLUCOSAMINYLTRANSFERASE SPINDLY-RELATED"/>
    <property type="match status" value="1"/>
</dbReference>
<feature type="non-terminal residue" evidence="3">
    <location>
        <position position="1"/>
    </location>
</feature>
<dbReference type="AlphaFoldDB" id="A0A381QDB9"/>
<dbReference type="PROSITE" id="PS50005">
    <property type="entry name" value="TPR"/>
    <property type="match status" value="3"/>
</dbReference>
<organism evidence="3">
    <name type="scientific">marine metagenome</name>
    <dbReference type="NCBI Taxonomy" id="408172"/>
    <lineage>
        <taxon>unclassified sequences</taxon>
        <taxon>metagenomes</taxon>
        <taxon>ecological metagenomes</taxon>
    </lineage>
</organism>
<evidence type="ECO:0000313" key="3">
    <source>
        <dbReference type="EMBL" id="SUZ76978.1"/>
    </source>
</evidence>
<name>A0A381QDB9_9ZZZZ</name>
<dbReference type="Gene3D" id="1.25.40.10">
    <property type="entry name" value="Tetratricopeptide repeat domain"/>
    <property type="match status" value="2"/>
</dbReference>
<proteinExistence type="predicted"/>
<dbReference type="EMBL" id="UINC01001298">
    <property type="protein sequence ID" value="SUZ76978.1"/>
    <property type="molecule type" value="Genomic_DNA"/>
</dbReference>
<dbReference type="Pfam" id="PF13432">
    <property type="entry name" value="TPR_16"/>
    <property type="match status" value="1"/>
</dbReference>
<keyword evidence="1" id="KW-0677">Repeat</keyword>
<gene>
    <name evidence="3" type="ORF">METZ01_LOCUS29832</name>
</gene>
<dbReference type="InterPro" id="IPR013105">
    <property type="entry name" value="TPR_2"/>
</dbReference>
<dbReference type="SMART" id="SM00028">
    <property type="entry name" value="TPR"/>
    <property type="match status" value="4"/>
</dbReference>
<accession>A0A381QDB9</accession>
<sequence>VDIYRDIMRPYETPLLAHINRGLRHYEHGRHESAIEEFLAAEKLDPENVENLAHLATAYGALSQFGEADEAINTAIRLDPLNVEVRVGEAILAFRKGLYAAAEVQLKAICIQDSSHGPAHFYRGEALNRLGRVDEALKVMERAVQLQPGNWRAYHTLGMLFDRKDDRERASEMYRHARELNYL</sequence>
<dbReference type="PANTHER" id="PTHR44858">
    <property type="entry name" value="TETRATRICOPEPTIDE REPEAT PROTEIN 6"/>
    <property type="match status" value="1"/>
</dbReference>
<evidence type="ECO:0000256" key="1">
    <source>
        <dbReference type="ARBA" id="ARBA00022737"/>
    </source>
</evidence>
<keyword evidence="2" id="KW-0802">TPR repeat</keyword>
<reference evidence="3" key="1">
    <citation type="submission" date="2018-05" db="EMBL/GenBank/DDBJ databases">
        <authorList>
            <person name="Lanie J.A."/>
            <person name="Ng W.-L."/>
            <person name="Kazmierczak K.M."/>
            <person name="Andrzejewski T.M."/>
            <person name="Davidsen T.M."/>
            <person name="Wayne K.J."/>
            <person name="Tettelin H."/>
            <person name="Glass J.I."/>
            <person name="Rusch D."/>
            <person name="Podicherti R."/>
            <person name="Tsui H.-C.T."/>
            <person name="Winkler M.E."/>
        </authorList>
    </citation>
    <scope>NUCLEOTIDE SEQUENCE</scope>
</reference>